<dbReference type="PROSITE" id="PS00715">
    <property type="entry name" value="SIGMA70_1"/>
    <property type="match status" value="1"/>
</dbReference>
<evidence type="ECO:0000259" key="6">
    <source>
        <dbReference type="PROSITE" id="PS00715"/>
    </source>
</evidence>
<dbReference type="InterPro" id="IPR007627">
    <property type="entry name" value="RNA_pol_sigma70_r2"/>
</dbReference>
<dbReference type="SUPFAM" id="SSF88946">
    <property type="entry name" value="Sigma2 domain of RNA polymerase sigma factors"/>
    <property type="match status" value="1"/>
</dbReference>
<dbReference type="InterPro" id="IPR050239">
    <property type="entry name" value="Sigma-70_RNA_pol_init_factors"/>
</dbReference>
<dbReference type="InterPro" id="IPR013325">
    <property type="entry name" value="RNA_pol_sigma_r2"/>
</dbReference>
<feature type="compositionally biased region" description="Polar residues" evidence="5">
    <location>
        <begin position="8"/>
        <end position="23"/>
    </location>
</feature>
<dbReference type="GO" id="GO:0006352">
    <property type="term" value="P:DNA-templated transcription initiation"/>
    <property type="evidence" value="ECO:0007669"/>
    <property type="project" value="InterPro"/>
</dbReference>
<evidence type="ECO:0000256" key="5">
    <source>
        <dbReference type="SAM" id="MobiDB-lite"/>
    </source>
</evidence>
<dbReference type="Gene3D" id="1.10.10.10">
    <property type="entry name" value="Winged helix-like DNA-binding domain superfamily/Winged helix DNA-binding domain"/>
    <property type="match status" value="2"/>
</dbReference>
<evidence type="ECO:0000256" key="1">
    <source>
        <dbReference type="ARBA" id="ARBA00023015"/>
    </source>
</evidence>
<dbReference type="PANTHER" id="PTHR30603">
    <property type="entry name" value="RNA POLYMERASE SIGMA FACTOR RPO"/>
    <property type="match status" value="1"/>
</dbReference>
<keyword evidence="2" id="KW-0731">Sigma factor</keyword>
<reference evidence="7" key="1">
    <citation type="submission" date="2018-05" db="EMBL/GenBank/DDBJ databases">
        <authorList>
            <person name="Lanie J.A."/>
            <person name="Ng W.-L."/>
            <person name="Kazmierczak K.M."/>
            <person name="Andrzejewski T.M."/>
            <person name="Davidsen T.M."/>
            <person name="Wayne K.J."/>
            <person name="Tettelin H."/>
            <person name="Glass J.I."/>
            <person name="Rusch D."/>
            <person name="Podicherti R."/>
            <person name="Tsui H.-C.T."/>
            <person name="Winkler M.E."/>
        </authorList>
    </citation>
    <scope>NUCLEOTIDE SEQUENCE</scope>
</reference>
<dbReference type="InterPro" id="IPR013324">
    <property type="entry name" value="RNA_pol_sigma_r3/r4-like"/>
</dbReference>
<dbReference type="EMBL" id="UINC01079019">
    <property type="protein sequence ID" value="SVC20633.1"/>
    <property type="molecule type" value="Genomic_DNA"/>
</dbReference>
<dbReference type="InterPro" id="IPR007630">
    <property type="entry name" value="RNA_pol_sigma70_r4"/>
</dbReference>
<accession>A0A382KAT5</accession>
<feature type="region of interest" description="Disordered" evidence="5">
    <location>
        <begin position="1"/>
        <end position="23"/>
    </location>
</feature>
<feature type="domain" description="RNA polymerase sigma-70" evidence="6">
    <location>
        <begin position="85"/>
        <end position="98"/>
    </location>
</feature>
<dbReference type="InterPro" id="IPR009042">
    <property type="entry name" value="RNA_pol_sigma70_r1_2"/>
</dbReference>
<dbReference type="PANTHER" id="PTHR30603:SF47">
    <property type="entry name" value="RNA POLYMERASE SIGMA FACTOR SIGD, CHLOROPLASTIC"/>
    <property type="match status" value="1"/>
</dbReference>
<dbReference type="Gene3D" id="1.10.601.10">
    <property type="entry name" value="RNA Polymerase Primary Sigma Factor"/>
    <property type="match status" value="1"/>
</dbReference>
<evidence type="ECO:0000256" key="2">
    <source>
        <dbReference type="ARBA" id="ARBA00023082"/>
    </source>
</evidence>
<dbReference type="InterPro" id="IPR000943">
    <property type="entry name" value="RNA_pol_sigma70"/>
</dbReference>
<dbReference type="PRINTS" id="PR00046">
    <property type="entry name" value="SIGMA70FCT"/>
</dbReference>
<dbReference type="Pfam" id="PF00140">
    <property type="entry name" value="Sigma70_r1_2"/>
    <property type="match status" value="1"/>
</dbReference>
<evidence type="ECO:0000256" key="3">
    <source>
        <dbReference type="ARBA" id="ARBA00023125"/>
    </source>
</evidence>
<dbReference type="NCBIfam" id="TIGR02937">
    <property type="entry name" value="sigma70-ECF"/>
    <property type="match status" value="1"/>
</dbReference>
<dbReference type="Pfam" id="PF04545">
    <property type="entry name" value="Sigma70_r4"/>
    <property type="match status" value="1"/>
</dbReference>
<dbReference type="GO" id="GO:0003677">
    <property type="term" value="F:DNA binding"/>
    <property type="evidence" value="ECO:0007669"/>
    <property type="project" value="UniProtKB-KW"/>
</dbReference>
<organism evidence="7">
    <name type="scientific">marine metagenome</name>
    <dbReference type="NCBI Taxonomy" id="408172"/>
    <lineage>
        <taxon>unclassified sequences</taxon>
        <taxon>metagenomes</taxon>
        <taxon>ecological metagenomes</taxon>
    </lineage>
</organism>
<gene>
    <name evidence="7" type="ORF">METZ01_LOCUS273487</name>
</gene>
<dbReference type="GO" id="GO:0016987">
    <property type="term" value="F:sigma factor activity"/>
    <property type="evidence" value="ECO:0007669"/>
    <property type="project" value="UniProtKB-KW"/>
</dbReference>
<dbReference type="InterPro" id="IPR036388">
    <property type="entry name" value="WH-like_DNA-bd_sf"/>
</dbReference>
<evidence type="ECO:0000256" key="4">
    <source>
        <dbReference type="ARBA" id="ARBA00023163"/>
    </source>
</evidence>
<dbReference type="InterPro" id="IPR014284">
    <property type="entry name" value="RNA_pol_sigma-70_dom"/>
</dbReference>
<keyword evidence="4" id="KW-0804">Transcription</keyword>
<keyword evidence="1" id="KW-0805">Transcription regulation</keyword>
<name>A0A382KAT5_9ZZZZ</name>
<sequence length="294" mass="32940">MMEATTKRAVSTPQRRGSTDGDSILSSYLRDIGDSSPLTSVEEGNLARRIRGGDAVARNALVEANLRFVISIAKEYQGRGLSLAELISAGNVGLITAAERFDETRGFKFISYAVWWVRQMILQTLMEQSTVRVPSNRIDLLSKISRTLEALQKDGERTSLETVAAALDCSVEVVEQTMISVQPVRSLDAPFDSTQERCLLDCVWDEEQRSVEDEIVGVAMQQDIDSVLQALSPRDATVLRLYYGLGEGKAMTLDQIGCCFRLTRERVRQIKEIALNKLRHPRFHGRLRPYADNR</sequence>
<dbReference type="AlphaFoldDB" id="A0A382KAT5"/>
<proteinExistence type="predicted"/>
<protein>
    <recommendedName>
        <fullName evidence="6">RNA polymerase sigma-70 domain-containing protein</fullName>
    </recommendedName>
</protein>
<keyword evidence="3" id="KW-0238">DNA-binding</keyword>
<evidence type="ECO:0000313" key="7">
    <source>
        <dbReference type="EMBL" id="SVC20633.1"/>
    </source>
</evidence>
<dbReference type="Pfam" id="PF04542">
    <property type="entry name" value="Sigma70_r2"/>
    <property type="match status" value="1"/>
</dbReference>
<dbReference type="SUPFAM" id="SSF88659">
    <property type="entry name" value="Sigma3 and sigma4 domains of RNA polymerase sigma factors"/>
    <property type="match status" value="2"/>
</dbReference>